<dbReference type="PANTHER" id="PTHR31633:SF1">
    <property type="entry name" value="H_ACA RIBONUCLEOPROTEIN COMPLEX NON-CORE SUBUNIT NAF1"/>
    <property type="match status" value="1"/>
</dbReference>
<feature type="compositionally biased region" description="Pro residues" evidence="9">
    <location>
        <begin position="501"/>
        <end position="510"/>
    </location>
</feature>
<evidence type="ECO:0000256" key="3">
    <source>
        <dbReference type="ARBA" id="ARBA00021438"/>
    </source>
</evidence>
<feature type="compositionally biased region" description="Acidic residues" evidence="9">
    <location>
        <begin position="167"/>
        <end position="176"/>
    </location>
</feature>
<gene>
    <name evidence="10" type="ORF">ODALV1_LOCUS21467</name>
</gene>
<keyword evidence="7" id="KW-0694">RNA-binding</keyword>
<dbReference type="PANTHER" id="PTHR31633">
    <property type="entry name" value="H/ACA RIBONUCLEOPROTEIN COMPLEX NON-CORE SUBUNIT NAF1"/>
    <property type="match status" value="1"/>
</dbReference>
<evidence type="ECO:0000313" key="10">
    <source>
        <dbReference type="EMBL" id="CAL8126590.1"/>
    </source>
</evidence>
<organism evidence="10 11">
    <name type="scientific">Orchesella dallaii</name>
    <dbReference type="NCBI Taxonomy" id="48710"/>
    <lineage>
        <taxon>Eukaryota</taxon>
        <taxon>Metazoa</taxon>
        <taxon>Ecdysozoa</taxon>
        <taxon>Arthropoda</taxon>
        <taxon>Hexapoda</taxon>
        <taxon>Collembola</taxon>
        <taxon>Entomobryomorpha</taxon>
        <taxon>Entomobryoidea</taxon>
        <taxon>Orchesellidae</taxon>
        <taxon>Orchesellinae</taxon>
        <taxon>Orchesella</taxon>
    </lineage>
</organism>
<feature type="region of interest" description="Disordered" evidence="9">
    <location>
        <begin position="49"/>
        <end position="93"/>
    </location>
</feature>
<keyword evidence="8" id="KW-0539">Nucleus</keyword>
<feature type="region of interest" description="Disordered" evidence="9">
    <location>
        <begin position="137"/>
        <end position="192"/>
    </location>
</feature>
<keyword evidence="6" id="KW-0597">Phosphoprotein</keyword>
<reference evidence="10 11" key="1">
    <citation type="submission" date="2024-08" db="EMBL/GenBank/DDBJ databases">
        <authorList>
            <person name="Cucini C."/>
            <person name="Frati F."/>
        </authorList>
    </citation>
    <scope>NUCLEOTIDE SEQUENCE [LARGE SCALE GENOMIC DNA]</scope>
</reference>
<keyword evidence="11" id="KW-1185">Reference proteome</keyword>
<feature type="compositionally biased region" description="Basic and acidic residues" evidence="9">
    <location>
        <begin position="69"/>
        <end position="81"/>
    </location>
</feature>
<protein>
    <recommendedName>
        <fullName evidence="3">H/ACA ribonucleoprotein complex non-core subunit NAF1</fullName>
    </recommendedName>
</protein>
<comment type="subcellular location">
    <subcellularLocation>
        <location evidence="1">Nucleus</location>
    </subcellularLocation>
</comment>
<dbReference type="Gene3D" id="2.40.10.230">
    <property type="entry name" value="Probable tRNA pseudouridine synthase domain"/>
    <property type="match status" value="1"/>
</dbReference>
<dbReference type="EMBL" id="CAXLJM020000072">
    <property type="protein sequence ID" value="CAL8126590.1"/>
    <property type="molecule type" value="Genomic_DNA"/>
</dbReference>
<dbReference type="InterPro" id="IPR007504">
    <property type="entry name" value="H/ACA_rnp_Gar1/Naf1"/>
</dbReference>
<evidence type="ECO:0000256" key="9">
    <source>
        <dbReference type="SAM" id="MobiDB-lite"/>
    </source>
</evidence>
<dbReference type="SUPFAM" id="SSF50447">
    <property type="entry name" value="Translation proteins"/>
    <property type="match status" value="1"/>
</dbReference>
<evidence type="ECO:0000256" key="6">
    <source>
        <dbReference type="ARBA" id="ARBA00022553"/>
    </source>
</evidence>
<feature type="region of interest" description="Disordered" evidence="9">
    <location>
        <begin position="355"/>
        <end position="374"/>
    </location>
</feature>
<dbReference type="InterPro" id="IPR040309">
    <property type="entry name" value="Naf1"/>
</dbReference>
<evidence type="ECO:0000256" key="2">
    <source>
        <dbReference type="ARBA" id="ARBA00009801"/>
    </source>
</evidence>
<dbReference type="Pfam" id="PF04410">
    <property type="entry name" value="Gar1"/>
    <property type="match status" value="1"/>
</dbReference>
<sequence>MEETEVPVVKIKTEPGTTVTGVGGSLGALFSSYGDDDDSDQDVDLEQLKQEGDSSGELVPNPVFGNVIIKKEPVDGTDEKPSQTPPESNVNDADKISVDFASIRANQNVKVECQLDVQDFLGGADSYSEARAIKIEVESGTSDSDPDSDSSANESDYEEGVAGGDKDGEDENDEMNEGGKKKPEVPKAKGELDLKDLPPIEDLHISVPHDDCKPIGVIKSVVEPLVIVEAYPNTPALDLDSVLFLEEGDRALGHIFDVIGPVKQPMYCVRFNSKEHIQKNKVAIGMQVFCAPKTPYTSFVFLAQLRKLKGSDASWVNDIEPPADEVEFSDDEMERIAKKKKRNRRNMRARATEADAMYREDESTGENHRGTKRHMNPNVQHTASNSYGVHPQFTPPLVPGFIPYGPSNPGFHGPAFPSNHMQHYSGPNRFRGHRPYRGRHSVPHHPQHYGPNILPAYPPHPSVPNPTHFRPWCPPNPWQNNQQAMTFDFRSQNPFPNAYGPVPPPPPPRHPSTSMHTNFEPAPPGTNGGK</sequence>
<feature type="compositionally biased region" description="Basic and acidic residues" evidence="9">
    <location>
        <begin position="177"/>
        <end position="192"/>
    </location>
</feature>
<comment type="caution">
    <text evidence="10">The sequence shown here is derived from an EMBL/GenBank/DDBJ whole genome shotgun (WGS) entry which is preliminary data.</text>
</comment>
<evidence type="ECO:0000313" key="11">
    <source>
        <dbReference type="Proteomes" id="UP001642540"/>
    </source>
</evidence>
<evidence type="ECO:0000256" key="8">
    <source>
        <dbReference type="ARBA" id="ARBA00023242"/>
    </source>
</evidence>
<keyword evidence="5" id="KW-0698">rRNA processing</keyword>
<evidence type="ECO:0000256" key="7">
    <source>
        <dbReference type="ARBA" id="ARBA00022884"/>
    </source>
</evidence>
<comment type="similarity">
    <text evidence="2">Belongs to the NAF1 family.</text>
</comment>
<evidence type="ECO:0000256" key="5">
    <source>
        <dbReference type="ARBA" id="ARBA00022552"/>
    </source>
</evidence>
<feature type="region of interest" description="Disordered" evidence="9">
    <location>
        <begin position="490"/>
        <end position="530"/>
    </location>
</feature>
<dbReference type="InterPro" id="IPR009000">
    <property type="entry name" value="Transl_B-barrel_sf"/>
</dbReference>
<name>A0ABP1RFQ0_9HEXA</name>
<keyword evidence="4" id="KW-0690">Ribosome biogenesis</keyword>
<feature type="compositionally biased region" description="Basic and acidic residues" evidence="9">
    <location>
        <begin position="355"/>
        <end position="369"/>
    </location>
</feature>
<proteinExistence type="inferred from homology"/>
<evidence type="ECO:0000256" key="1">
    <source>
        <dbReference type="ARBA" id="ARBA00004123"/>
    </source>
</evidence>
<dbReference type="Proteomes" id="UP001642540">
    <property type="component" value="Unassembled WGS sequence"/>
</dbReference>
<accession>A0ABP1RFQ0</accession>
<dbReference type="InterPro" id="IPR038664">
    <property type="entry name" value="Gar1/Naf1_Cbf5-bd_sf"/>
</dbReference>
<evidence type="ECO:0000256" key="4">
    <source>
        <dbReference type="ARBA" id="ARBA00022517"/>
    </source>
</evidence>
<feature type="compositionally biased region" description="Low complexity" evidence="9">
    <location>
        <begin position="139"/>
        <end position="154"/>
    </location>
</feature>